<feature type="domain" description="Ribosomal RNA methyltransferase FtsJ" evidence="10">
    <location>
        <begin position="22"/>
        <end position="201"/>
    </location>
</feature>
<organism evidence="12">
    <name type="scientific">Sesamum radiatum</name>
    <name type="common">Black benniseed</name>
    <dbReference type="NCBI Taxonomy" id="300843"/>
    <lineage>
        <taxon>Eukaryota</taxon>
        <taxon>Viridiplantae</taxon>
        <taxon>Streptophyta</taxon>
        <taxon>Embryophyta</taxon>
        <taxon>Tracheophyta</taxon>
        <taxon>Spermatophyta</taxon>
        <taxon>Magnoliopsida</taxon>
        <taxon>eudicotyledons</taxon>
        <taxon>Gunneridae</taxon>
        <taxon>Pentapetalae</taxon>
        <taxon>asterids</taxon>
        <taxon>lamiids</taxon>
        <taxon>Lamiales</taxon>
        <taxon>Pedaliaceae</taxon>
        <taxon>Sesamum</taxon>
    </lineage>
</organism>
<name>A0AAW2RX86_SESRA</name>
<dbReference type="GO" id="GO:0030687">
    <property type="term" value="C:preribosome, large subunit precursor"/>
    <property type="evidence" value="ECO:0007669"/>
    <property type="project" value="TreeGrafter"/>
</dbReference>
<dbReference type="GO" id="GO:0008650">
    <property type="term" value="F:rRNA (uridine-2'-O-)-methyltransferase activity"/>
    <property type="evidence" value="ECO:0007669"/>
    <property type="project" value="TreeGrafter"/>
</dbReference>
<evidence type="ECO:0000313" key="12">
    <source>
        <dbReference type="EMBL" id="KAL0384076.1"/>
    </source>
</evidence>
<dbReference type="Gene3D" id="3.40.50.150">
    <property type="entry name" value="Vaccinia Virus protein VP39"/>
    <property type="match status" value="1"/>
</dbReference>
<dbReference type="GO" id="GO:0000466">
    <property type="term" value="P:maturation of 5.8S rRNA from tricistronic rRNA transcript (SSU-rRNA, 5.8S rRNA, LSU-rRNA)"/>
    <property type="evidence" value="ECO:0007669"/>
    <property type="project" value="TreeGrafter"/>
</dbReference>
<keyword evidence="7" id="KW-0539">Nucleus</keyword>
<keyword evidence="8" id="KW-0175">Coiled coil</keyword>
<evidence type="ECO:0000259" key="10">
    <source>
        <dbReference type="Pfam" id="PF01728"/>
    </source>
</evidence>
<keyword evidence="5" id="KW-0808">Transferase</keyword>
<dbReference type="Pfam" id="PF01728">
    <property type="entry name" value="FtsJ"/>
    <property type="match status" value="1"/>
</dbReference>
<feature type="compositionally biased region" description="Basic and acidic residues" evidence="9">
    <location>
        <begin position="501"/>
        <end position="514"/>
    </location>
</feature>
<dbReference type="InterPro" id="IPR002877">
    <property type="entry name" value="RNA_MeTrfase_FtsJ_dom"/>
</dbReference>
<dbReference type="AlphaFoldDB" id="A0AAW2RX86"/>
<evidence type="ECO:0000256" key="5">
    <source>
        <dbReference type="ARBA" id="ARBA00022679"/>
    </source>
</evidence>
<dbReference type="Pfam" id="PF11861">
    <property type="entry name" value="DUF3381"/>
    <property type="match status" value="1"/>
</dbReference>
<feature type="domain" description="DUF3381" evidence="11">
    <location>
        <begin position="234"/>
        <end position="381"/>
    </location>
</feature>
<dbReference type="InterPro" id="IPR024576">
    <property type="entry name" value="rRNA_MeTfrase_Spb1_DUF3381"/>
</dbReference>
<feature type="compositionally biased region" description="Basic and acidic residues" evidence="9">
    <location>
        <begin position="451"/>
        <end position="460"/>
    </location>
</feature>
<evidence type="ECO:0000256" key="1">
    <source>
        <dbReference type="ARBA" id="ARBA00004604"/>
    </source>
</evidence>
<proteinExistence type="inferred from homology"/>
<reference evidence="12" key="1">
    <citation type="submission" date="2020-06" db="EMBL/GenBank/DDBJ databases">
        <authorList>
            <person name="Li T."/>
            <person name="Hu X."/>
            <person name="Zhang T."/>
            <person name="Song X."/>
            <person name="Zhang H."/>
            <person name="Dai N."/>
            <person name="Sheng W."/>
            <person name="Hou X."/>
            <person name="Wei L."/>
        </authorList>
    </citation>
    <scope>NUCLEOTIDE SEQUENCE</scope>
    <source>
        <strain evidence="12">G02</strain>
        <tissue evidence="12">Leaf</tissue>
    </source>
</reference>
<keyword evidence="3" id="KW-0698">rRNA processing</keyword>
<protein>
    <submittedName>
        <fullName evidence="12">AdoMet-dependent rRNA methyltransferase spb1</fullName>
    </submittedName>
</protein>
<evidence type="ECO:0000256" key="6">
    <source>
        <dbReference type="ARBA" id="ARBA00022691"/>
    </source>
</evidence>
<dbReference type="EMBL" id="JACGWJ010000012">
    <property type="protein sequence ID" value="KAL0384076.1"/>
    <property type="molecule type" value="Genomic_DNA"/>
</dbReference>
<dbReference type="SUPFAM" id="SSF53335">
    <property type="entry name" value="S-adenosyl-L-methionine-dependent methyltransferases"/>
    <property type="match status" value="1"/>
</dbReference>
<accession>A0AAW2RX86</accession>
<dbReference type="InterPro" id="IPR015507">
    <property type="entry name" value="rRNA-MeTfrase_E"/>
</dbReference>
<dbReference type="GO" id="GO:0005730">
    <property type="term" value="C:nucleolus"/>
    <property type="evidence" value="ECO:0007669"/>
    <property type="project" value="UniProtKB-SubCell"/>
</dbReference>
<evidence type="ECO:0000256" key="7">
    <source>
        <dbReference type="ARBA" id="ARBA00023242"/>
    </source>
</evidence>
<evidence type="ECO:0000256" key="3">
    <source>
        <dbReference type="ARBA" id="ARBA00022552"/>
    </source>
</evidence>
<dbReference type="FunFam" id="3.40.50.150:FF:000004">
    <property type="entry name" value="AdoMet-dependent rRNA methyltransferase SPB1"/>
    <property type="match status" value="1"/>
</dbReference>
<comment type="subcellular location">
    <subcellularLocation>
        <location evidence="1">Nucleus</location>
        <location evidence="1">Nucleolus</location>
    </subcellularLocation>
</comment>
<keyword evidence="2" id="KW-0690">Ribosome biogenesis</keyword>
<sequence>MGKVKGKHRLDKYYHLAKEHGYRSRAAWKLVQLDSKFGFLRSARSVLDLCAAPGGWMQVSVERVPVGSLVVGVDLDPIRPIRGAVSVQEDITGPKCRATIKRIMADNGCRAFDLVLHDGSPNVGGAWAREATSQNALVIDSVKLATELLAPKGNFVTKVFRSQDYTAVLYCLRQLFEKVEVDKPQASRSASAEIYILGLKYKAPATIDPRLLDVKHLFQGGKEPPKVVDVLRGTKQKRHRDGYEDGDTTLRKLCPASDFIWSEAPLEILGSVSSITFNDPACLPINDHTLTTEEVKALCDDLRVLGKQDFKHLLKWRMHMRKALSSSEKAPSVTSIVEHESKEDEDERVLNEMEELTNAMERKKKRAKKILAKRHAKEKARKALGRQMDAVEDGYIDQELFSLSSIKEKKDLVAVDNNEFDDDAGDIRNSGSEESHDEAEEDTSSDVDSEEERRRYDEQVEKLLDEAYERFVAKKDGSTKQRKRSKQTYLKDDQLLEVEAPPEHPRALGKKMEDSPEGLSSKKSSKLQPVQSSKVEDGFEIVPAPATDSSDSSSSDDSDEDDIERKQKYWLVQKRC</sequence>
<dbReference type="GO" id="GO:0016435">
    <property type="term" value="F:rRNA (guanine) methyltransferase activity"/>
    <property type="evidence" value="ECO:0007669"/>
    <property type="project" value="TreeGrafter"/>
</dbReference>
<evidence type="ECO:0000256" key="4">
    <source>
        <dbReference type="ARBA" id="ARBA00022603"/>
    </source>
</evidence>
<dbReference type="PANTHER" id="PTHR10920">
    <property type="entry name" value="RIBOSOMAL RNA METHYLTRANSFERASE"/>
    <property type="match status" value="1"/>
</dbReference>
<dbReference type="InterPro" id="IPR050082">
    <property type="entry name" value="RNA_methyltr_RlmE"/>
</dbReference>
<keyword evidence="4 12" id="KW-0489">Methyltransferase</keyword>
<dbReference type="PANTHER" id="PTHR10920:SF13">
    <property type="entry name" value="PRE-RRNA 2'-O-RIBOSE RNA METHYLTRANSFERASE FTSJ3"/>
    <property type="match status" value="1"/>
</dbReference>
<dbReference type="InterPro" id="IPR029063">
    <property type="entry name" value="SAM-dependent_MTases_sf"/>
</dbReference>
<gene>
    <name evidence="12" type="ORF">Sradi_2801900</name>
</gene>
<feature type="compositionally biased region" description="Acidic residues" evidence="9">
    <location>
        <begin position="435"/>
        <end position="450"/>
    </location>
</feature>
<feature type="coiled-coil region" evidence="8">
    <location>
        <begin position="336"/>
        <end position="373"/>
    </location>
</feature>
<comment type="caution">
    <text evidence="12">The sequence shown here is derived from an EMBL/GenBank/DDBJ whole genome shotgun (WGS) entry which is preliminary data.</text>
</comment>
<evidence type="ECO:0000256" key="2">
    <source>
        <dbReference type="ARBA" id="ARBA00022517"/>
    </source>
</evidence>
<feature type="region of interest" description="Disordered" evidence="9">
    <location>
        <begin position="417"/>
        <end position="460"/>
    </location>
</feature>
<dbReference type="HAMAP" id="MF_01547">
    <property type="entry name" value="RNA_methyltr_E"/>
    <property type="match status" value="1"/>
</dbReference>
<evidence type="ECO:0000256" key="8">
    <source>
        <dbReference type="SAM" id="Coils"/>
    </source>
</evidence>
<evidence type="ECO:0000256" key="9">
    <source>
        <dbReference type="SAM" id="MobiDB-lite"/>
    </source>
</evidence>
<keyword evidence="6" id="KW-0949">S-adenosyl-L-methionine</keyword>
<reference evidence="12" key="2">
    <citation type="journal article" date="2024" name="Plant">
        <title>Genomic evolution and insights into agronomic trait innovations of Sesamum species.</title>
        <authorList>
            <person name="Miao H."/>
            <person name="Wang L."/>
            <person name="Qu L."/>
            <person name="Liu H."/>
            <person name="Sun Y."/>
            <person name="Le M."/>
            <person name="Wang Q."/>
            <person name="Wei S."/>
            <person name="Zheng Y."/>
            <person name="Lin W."/>
            <person name="Duan Y."/>
            <person name="Cao H."/>
            <person name="Xiong S."/>
            <person name="Wang X."/>
            <person name="Wei L."/>
            <person name="Li C."/>
            <person name="Ma Q."/>
            <person name="Ju M."/>
            <person name="Zhao R."/>
            <person name="Li G."/>
            <person name="Mu C."/>
            <person name="Tian Q."/>
            <person name="Mei H."/>
            <person name="Zhang T."/>
            <person name="Gao T."/>
            <person name="Zhang H."/>
        </authorList>
    </citation>
    <scope>NUCLEOTIDE SEQUENCE</scope>
    <source>
        <strain evidence="12">G02</strain>
    </source>
</reference>
<dbReference type="GO" id="GO:0000463">
    <property type="term" value="P:maturation of LSU-rRNA from tricistronic rRNA transcript (SSU-rRNA, 5.8S rRNA, LSU-rRNA)"/>
    <property type="evidence" value="ECO:0007669"/>
    <property type="project" value="TreeGrafter"/>
</dbReference>
<evidence type="ECO:0000259" key="11">
    <source>
        <dbReference type="Pfam" id="PF11861"/>
    </source>
</evidence>
<feature type="region of interest" description="Disordered" evidence="9">
    <location>
        <begin position="474"/>
        <end position="576"/>
    </location>
</feature>